<evidence type="ECO:0000313" key="3">
    <source>
        <dbReference type="WBParaSite" id="HPLM_0001137301-mRNA-1"/>
    </source>
</evidence>
<name>A0A0N4WK01_HAEPC</name>
<reference evidence="1 2" key="2">
    <citation type="submission" date="2018-11" db="EMBL/GenBank/DDBJ databases">
        <authorList>
            <consortium name="Pathogen Informatics"/>
        </authorList>
    </citation>
    <scope>NUCLEOTIDE SEQUENCE [LARGE SCALE GENOMIC DNA]</scope>
    <source>
        <strain evidence="1 2">MHpl1</strain>
    </source>
</reference>
<reference evidence="3" key="1">
    <citation type="submission" date="2017-02" db="UniProtKB">
        <authorList>
            <consortium name="WormBaseParasite"/>
        </authorList>
    </citation>
    <scope>IDENTIFICATION</scope>
</reference>
<evidence type="ECO:0000313" key="1">
    <source>
        <dbReference type="EMBL" id="VDO42691.1"/>
    </source>
</evidence>
<sequence length="76" mass="8542">MLEEVEDDLFRHFKLATPQEFPDEIGVSLRIQTMLLLGHHLELLPQQLDVLGVGASSKIDKINHIIYGGSISCRQS</sequence>
<accession>A0A0N4WK01</accession>
<keyword evidence="2" id="KW-1185">Reference proteome</keyword>
<proteinExistence type="predicted"/>
<organism evidence="3">
    <name type="scientific">Haemonchus placei</name>
    <name type="common">Barber's pole worm</name>
    <dbReference type="NCBI Taxonomy" id="6290"/>
    <lineage>
        <taxon>Eukaryota</taxon>
        <taxon>Metazoa</taxon>
        <taxon>Ecdysozoa</taxon>
        <taxon>Nematoda</taxon>
        <taxon>Chromadorea</taxon>
        <taxon>Rhabditida</taxon>
        <taxon>Rhabditina</taxon>
        <taxon>Rhabditomorpha</taxon>
        <taxon>Strongyloidea</taxon>
        <taxon>Trichostrongylidae</taxon>
        <taxon>Haemonchus</taxon>
    </lineage>
</organism>
<evidence type="ECO:0000313" key="2">
    <source>
        <dbReference type="Proteomes" id="UP000268014"/>
    </source>
</evidence>
<gene>
    <name evidence="1" type="ORF">HPLM_LOCUS11365</name>
</gene>
<dbReference type="Proteomes" id="UP000268014">
    <property type="component" value="Unassembled WGS sequence"/>
</dbReference>
<dbReference type="WBParaSite" id="HPLM_0001137301-mRNA-1">
    <property type="protein sequence ID" value="HPLM_0001137301-mRNA-1"/>
    <property type="gene ID" value="HPLM_0001137301"/>
</dbReference>
<dbReference type="AlphaFoldDB" id="A0A0N4WK01"/>
<protein>
    <submittedName>
        <fullName evidence="3">NR LBD domain-containing protein</fullName>
    </submittedName>
</protein>
<dbReference type="EMBL" id="UZAF01017547">
    <property type="protein sequence ID" value="VDO42691.1"/>
    <property type="molecule type" value="Genomic_DNA"/>
</dbReference>